<comment type="caution">
    <text evidence="1">The sequence shown here is derived from an EMBL/GenBank/DDBJ whole genome shotgun (WGS) entry which is preliminary data.</text>
</comment>
<gene>
    <name evidence="1" type="ORF">BpHYR1_012291</name>
</gene>
<dbReference type="AlphaFoldDB" id="A0A3M7PVZ0"/>
<keyword evidence="2" id="KW-1185">Reference proteome</keyword>
<name>A0A3M7PVZ0_BRAPC</name>
<dbReference type="EMBL" id="REGN01008739">
    <property type="protein sequence ID" value="RNA02858.1"/>
    <property type="molecule type" value="Genomic_DNA"/>
</dbReference>
<dbReference type="Proteomes" id="UP000276133">
    <property type="component" value="Unassembled WGS sequence"/>
</dbReference>
<organism evidence="1 2">
    <name type="scientific">Brachionus plicatilis</name>
    <name type="common">Marine rotifer</name>
    <name type="synonym">Brachionus muelleri</name>
    <dbReference type="NCBI Taxonomy" id="10195"/>
    <lineage>
        <taxon>Eukaryota</taxon>
        <taxon>Metazoa</taxon>
        <taxon>Spiralia</taxon>
        <taxon>Gnathifera</taxon>
        <taxon>Rotifera</taxon>
        <taxon>Eurotatoria</taxon>
        <taxon>Monogononta</taxon>
        <taxon>Pseudotrocha</taxon>
        <taxon>Ploima</taxon>
        <taxon>Brachionidae</taxon>
        <taxon>Brachionus</taxon>
    </lineage>
</organism>
<proteinExistence type="predicted"/>
<protein>
    <submittedName>
        <fullName evidence="1">Uncharacterized protein</fullName>
    </submittedName>
</protein>
<evidence type="ECO:0000313" key="1">
    <source>
        <dbReference type="EMBL" id="RNA02858.1"/>
    </source>
</evidence>
<sequence>MQAFQVIFAVPNGIINNLSLSTISYKLSYRCSSNSSLSDLRKHKRFVAFIIPLKALIHKRFMLIKNVISRLKMEEMHIINF</sequence>
<reference evidence="1 2" key="1">
    <citation type="journal article" date="2018" name="Sci. Rep.">
        <title>Genomic signatures of local adaptation to the degree of environmental predictability in rotifers.</title>
        <authorList>
            <person name="Franch-Gras L."/>
            <person name="Hahn C."/>
            <person name="Garcia-Roger E.M."/>
            <person name="Carmona M.J."/>
            <person name="Serra M."/>
            <person name="Gomez A."/>
        </authorList>
    </citation>
    <scope>NUCLEOTIDE SEQUENCE [LARGE SCALE GENOMIC DNA]</scope>
    <source>
        <strain evidence="1">HYR1</strain>
    </source>
</reference>
<evidence type="ECO:0000313" key="2">
    <source>
        <dbReference type="Proteomes" id="UP000276133"/>
    </source>
</evidence>
<accession>A0A3M7PVZ0</accession>